<feature type="region of interest" description="Disordered" evidence="1">
    <location>
        <begin position="74"/>
        <end position="98"/>
    </location>
</feature>
<proteinExistence type="predicted"/>
<name>A0A0F7L3D3_9VIRU</name>
<accession>A0A0F7L3D3</accession>
<reference evidence="2" key="2">
    <citation type="submission" date="2015-03" db="EMBL/GenBank/DDBJ databases">
        <authorList>
            <person name="Chow C.-E.T."/>
            <person name="Winget D.M."/>
            <person name="White R.A.III."/>
            <person name="Hallam S.J."/>
            <person name="Suttle C.A."/>
        </authorList>
    </citation>
    <scope>NUCLEOTIDE SEQUENCE</scope>
    <source>
        <strain evidence="2">Anoxic3_3</strain>
    </source>
</reference>
<organism evidence="2">
    <name type="scientific">uncultured marine virus</name>
    <dbReference type="NCBI Taxonomy" id="186617"/>
    <lineage>
        <taxon>Viruses</taxon>
        <taxon>environmental samples</taxon>
    </lineage>
</organism>
<reference evidence="2" key="1">
    <citation type="journal article" date="2015" name="Front. Microbiol.">
        <title>Combining genomic sequencing methods to explore viral diversity and reveal potential virus-host interactions.</title>
        <authorList>
            <person name="Chow C.E."/>
            <person name="Winget D.M."/>
            <person name="White R.A.III."/>
            <person name="Hallam S.J."/>
            <person name="Suttle C.A."/>
        </authorList>
    </citation>
    <scope>NUCLEOTIDE SEQUENCE</scope>
    <source>
        <strain evidence="2">Anoxic3_3</strain>
    </source>
</reference>
<evidence type="ECO:0000313" key="2">
    <source>
        <dbReference type="EMBL" id="AKH46003.1"/>
    </source>
</evidence>
<protein>
    <submittedName>
        <fullName evidence="2">Uncharacterized protein</fullName>
    </submittedName>
</protein>
<dbReference type="EMBL" id="KR029578">
    <property type="protein sequence ID" value="AKH46003.1"/>
    <property type="molecule type" value="Genomic_DNA"/>
</dbReference>
<evidence type="ECO:0000256" key="1">
    <source>
        <dbReference type="SAM" id="MobiDB-lite"/>
    </source>
</evidence>
<sequence>MNGWPLVGPLIESLKGVNMRAIKMKAYFKPTNEIGNLIKGKVYKVEALGEWAKKLVKAELAIYVGDVAEASKVNPSPRIKKNKTGTAKKASGRPKKDD</sequence>